<evidence type="ECO:0000313" key="3">
    <source>
        <dbReference type="EMBL" id="GAA3283106.1"/>
    </source>
</evidence>
<accession>A0ABP6RB24</accession>
<keyword evidence="4" id="KW-1185">Reference proteome</keyword>
<dbReference type="Gene3D" id="3.60.10.10">
    <property type="entry name" value="Endonuclease/exonuclease/phosphatase"/>
    <property type="match status" value="1"/>
</dbReference>
<evidence type="ECO:0000313" key="4">
    <source>
        <dbReference type="Proteomes" id="UP001501736"/>
    </source>
</evidence>
<evidence type="ECO:0000259" key="2">
    <source>
        <dbReference type="Pfam" id="PF03372"/>
    </source>
</evidence>
<dbReference type="PANTHER" id="PTHR42834">
    <property type="entry name" value="ENDONUCLEASE/EXONUCLEASE/PHOSPHATASE FAMILY PROTEIN (AFU_ORTHOLOGUE AFUA_3G09210)"/>
    <property type="match status" value="1"/>
</dbReference>
<comment type="caution">
    <text evidence="3">The sequence shown here is derived from an EMBL/GenBank/DDBJ whole genome shotgun (WGS) entry which is preliminary data.</text>
</comment>
<dbReference type="InterPro" id="IPR005135">
    <property type="entry name" value="Endo/exonuclease/phosphatase"/>
</dbReference>
<protein>
    <recommendedName>
        <fullName evidence="2">Endonuclease/exonuclease/phosphatase domain-containing protein</fullName>
    </recommendedName>
</protein>
<dbReference type="Pfam" id="PF03372">
    <property type="entry name" value="Exo_endo_phos"/>
    <property type="match status" value="1"/>
</dbReference>
<dbReference type="Proteomes" id="UP001501736">
    <property type="component" value="Unassembled WGS sequence"/>
</dbReference>
<dbReference type="InterPro" id="IPR036691">
    <property type="entry name" value="Endo/exonu/phosph_ase_sf"/>
</dbReference>
<evidence type="ECO:0000256" key="1">
    <source>
        <dbReference type="SAM" id="MobiDB-lite"/>
    </source>
</evidence>
<dbReference type="PANTHER" id="PTHR42834:SF1">
    <property type="entry name" value="ENDONUCLEASE_EXONUCLEASE_PHOSPHATASE FAMILY PROTEIN (AFU_ORTHOLOGUE AFUA_3G09210)"/>
    <property type="match status" value="1"/>
</dbReference>
<reference evidence="4" key="1">
    <citation type="journal article" date="2019" name="Int. J. Syst. Evol. Microbiol.">
        <title>The Global Catalogue of Microorganisms (GCM) 10K type strain sequencing project: providing services to taxonomists for standard genome sequencing and annotation.</title>
        <authorList>
            <consortium name="The Broad Institute Genomics Platform"/>
            <consortium name="The Broad Institute Genome Sequencing Center for Infectious Disease"/>
            <person name="Wu L."/>
            <person name="Ma J."/>
        </authorList>
    </citation>
    <scope>NUCLEOTIDE SEQUENCE [LARGE SCALE GENOMIC DNA]</scope>
    <source>
        <strain evidence="4">JCM 11483</strain>
    </source>
</reference>
<dbReference type="SUPFAM" id="SSF56219">
    <property type="entry name" value="DNase I-like"/>
    <property type="match status" value="1"/>
</dbReference>
<feature type="region of interest" description="Disordered" evidence="1">
    <location>
        <begin position="283"/>
        <end position="304"/>
    </location>
</feature>
<sequence length="313" mass="33406">MVAIGTWNLENLFRPGEDSGRQTDAEYDAKLDALAATIAEHSPDVLAVKEVGDPEALEDLASRPEGSWNTALADPDGRGIRVGFLAQSALTSLEQIIDFPETLAPVQVDDEGSTITAMGRPALTARIRKAGTNIDLVSAHLKSKLLTYPSGRFSPRDEGERARYAVYALHRRAAEAAAVRAGVDDLLDGDGRQNAVIVAGDLNDEPQAATTQILLDPGGSEFGSGGYEREDQGDAARMWNLAPLIDEEQRFTRVYRSRGELIDHLMVSHALTEAVESVTTGGVDVSSVADSPGARDSGEASDHRPVVATFELG</sequence>
<gene>
    <name evidence="3" type="ORF">GCM10020260_11330</name>
</gene>
<dbReference type="EMBL" id="BAAAYG010000004">
    <property type="protein sequence ID" value="GAA3283106.1"/>
    <property type="molecule type" value="Genomic_DNA"/>
</dbReference>
<feature type="domain" description="Endonuclease/exonuclease/phosphatase" evidence="2">
    <location>
        <begin position="5"/>
        <end position="303"/>
    </location>
</feature>
<proteinExistence type="predicted"/>
<dbReference type="RefSeq" id="WP_344719117.1">
    <property type="nucleotide sequence ID" value="NZ_BAAAYG010000004.1"/>
</dbReference>
<name>A0ABP6RB24_9MICC</name>
<organism evidence="3 4">
    <name type="scientific">Nesterenkonia halobia</name>
    <dbReference type="NCBI Taxonomy" id="37922"/>
    <lineage>
        <taxon>Bacteria</taxon>
        <taxon>Bacillati</taxon>
        <taxon>Actinomycetota</taxon>
        <taxon>Actinomycetes</taxon>
        <taxon>Micrococcales</taxon>
        <taxon>Micrococcaceae</taxon>
        <taxon>Nesterenkonia</taxon>
    </lineage>
</organism>